<evidence type="ECO:0000313" key="3">
    <source>
        <dbReference type="Proteomes" id="UP000295280"/>
    </source>
</evidence>
<protein>
    <submittedName>
        <fullName evidence="2">Uncharacterized protein</fullName>
    </submittedName>
</protein>
<organism evidence="2 3">
    <name type="scientific">Macrococcus carouselicus</name>
    <dbReference type="NCBI Taxonomy" id="69969"/>
    <lineage>
        <taxon>Bacteria</taxon>
        <taxon>Bacillati</taxon>
        <taxon>Bacillota</taxon>
        <taxon>Bacilli</taxon>
        <taxon>Bacillales</taxon>
        <taxon>Staphylococcaceae</taxon>
        <taxon>Macrococcus</taxon>
    </lineage>
</organism>
<name>A0A9Q8FQ35_9STAP</name>
<feature type="transmembrane region" description="Helical" evidence="1">
    <location>
        <begin position="47"/>
        <end position="66"/>
    </location>
</feature>
<keyword evidence="1" id="KW-1133">Transmembrane helix</keyword>
<dbReference type="AlphaFoldDB" id="A0A9Q8FQ35"/>
<keyword evidence="1" id="KW-0812">Transmembrane</keyword>
<sequence>MTVCMFSLLYFPGTIFYVKTRIREKNRDYKWLSFSYPLSLVIADFSIHWLLGFAVIPSLICVIMFYGKNYKPMKIGIVEIENACFITLGVVIYFIH</sequence>
<feature type="transmembrane region" description="Helical" evidence="1">
    <location>
        <begin position="78"/>
        <end position="95"/>
    </location>
</feature>
<dbReference type="EMBL" id="SCWD01000001">
    <property type="protein sequence ID" value="TDM03637.1"/>
    <property type="molecule type" value="Genomic_DNA"/>
</dbReference>
<dbReference type="Proteomes" id="UP000295280">
    <property type="component" value="Unassembled WGS sequence"/>
</dbReference>
<gene>
    <name evidence="2" type="ORF">ERX40_00260</name>
</gene>
<keyword evidence="3" id="KW-1185">Reference proteome</keyword>
<evidence type="ECO:0000313" key="2">
    <source>
        <dbReference type="EMBL" id="TDM03637.1"/>
    </source>
</evidence>
<proteinExistence type="predicted"/>
<accession>A0A9Q8FQ35</accession>
<dbReference type="RefSeq" id="WP_165980605.1">
    <property type="nucleotide sequence ID" value="NZ_SCWD01000001.1"/>
</dbReference>
<evidence type="ECO:0000256" key="1">
    <source>
        <dbReference type="SAM" id="Phobius"/>
    </source>
</evidence>
<reference evidence="2 3" key="1">
    <citation type="submission" date="2019-01" db="EMBL/GenBank/DDBJ databases">
        <title>Draft genome sequences of the type strains of six Macrococcus species.</title>
        <authorList>
            <person name="Mazhar S."/>
            <person name="Altermann E."/>
            <person name="Hill C."/>
            <person name="Mcauliffe O."/>
        </authorList>
    </citation>
    <scope>NUCLEOTIDE SEQUENCE [LARGE SCALE GENOMIC DNA]</scope>
    <source>
        <strain evidence="2 3">ATCC 51828</strain>
    </source>
</reference>
<keyword evidence="1" id="KW-0472">Membrane</keyword>
<comment type="caution">
    <text evidence="2">The sequence shown here is derived from an EMBL/GenBank/DDBJ whole genome shotgun (WGS) entry which is preliminary data.</text>
</comment>